<name>A0A0E0C2P1_9ORYZ</name>
<feature type="compositionally biased region" description="Low complexity" evidence="1">
    <location>
        <begin position="1"/>
        <end position="16"/>
    </location>
</feature>
<sequence>MAVAASSVVDDYSSPDPGDKEDKDDDWNADEKAPLLASYDENAYWNNDDDGSSRYLPPRKKQKKCK</sequence>
<feature type="compositionally biased region" description="Basic residues" evidence="1">
    <location>
        <begin position="57"/>
        <end position="66"/>
    </location>
</feature>
<protein>
    <submittedName>
        <fullName evidence="2">Uncharacterized protein</fullName>
    </submittedName>
</protein>
<reference evidence="2" key="1">
    <citation type="submission" date="2015-04" db="UniProtKB">
        <authorList>
            <consortium name="EnsemblPlants"/>
        </authorList>
    </citation>
    <scope>IDENTIFICATION</scope>
</reference>
<reference evidence="2" key="2">
    <citation type="submission" date="2018-05" db="EMBL/GenBank/DDBJ databases">
        <title>OmerRS3 (Oryza meridionalis Reference Sequence Version 3).</title>
        <authorList>
            <person name="Zhang J."/>
            <person name="Kudrna D."/>
            <person name="Lee S."/>
            <person name="Talag J."/>
            <person name="Welchert J."/>
            <person name="Wing R.A."/>
        </authorList>
    </citation>
    <scope>NUCLEOTIDE SEQUENCE [LARGE SCALE GENOMIC DNA]</scope>
    <source>
        <strain evidence="2">cv. OR44</strain>
    </source>
</reference>
<dbReference type="Gramene" id="OMERI01G16040.1">
    <property type="protein sequence ID" value="OMERI01G16040.1"/>
    <property type="gene ID" value="OMERI01G16040"/>
</dbReference>
<evidence type="ECO:0000313" key="2">
    <source>
        <dbReference type="EnsemblPlants" id="OMERI01G16040.1"/>
    </source>
</evidence>
<feature type="region of interest" description="Disordered" evidence="1">
    <location>
        <begin position="1"/>
        <end position="66"/>
    </location>
</feature>
<dbReference type="AlphaFoldDB" id="A0A0E0C2P1"/>
<organism evidence="2">
    <name type="scientific">Oryza meridionalis</name>
    <dbReference type="NCBI Taxonomy" id="40149"/>
    <lineage>
        <taxon>Eukaryota</taxon>
        <taxon>Viridiplantae</taxon>
        <taxon>Streptophyta</taxon>
        <taxon>Embryophyta</taxon>
        <taxon>Tracheophyta</taxon>
        <taxon>Spermatophyta</taxon>
        <taxon>Magnoliopsida</taxon>
        <taxon>Liliopsida</taxon>
        <taxon>Poales</taxon>
        <taxon>Poaceae</taxon>
        <taxon>BOP clade</taxon>
        <taxon>Oryzoideae</taxon>
        <taxon>Oryzeae</taxon>
        <taxon>Oryzinae</taxon>
        <taxon>Oryza</taxon>
    </lineage>
</organism>
<dbReference type="EnsemblPlants" id="OMERI01G16040.1">
    <property type="protein sequence ID" value="OMERI01G16040.1"/>
    <property type="gene ID" value="OMERI01G16040"/>
</dbReference>
<dbReference type="HOGENOM" id="CLU_190241_0_0_1"/>
<keyword evidence="3" id="KW-1185">Reference proteome</keyword>
<accession>A0A0E0C2P1</accession>
<evidence type="ECO:0000256" key="1">
    <source>
        <dbReference type="SAM" id="MobiDB-lite"/>
    </source>
</evidence>
<proteinExistence type="predicted"/>
<evidence type="ECO:0000313" key="3">
    <source>
        <dbReference type="Proteomes" id="UP000008021"/>
    </source>
</evidence>
<dbReference type="Proteomes" id="UP000008021">
    <property type="component" value="Chromosome 1"/>
</dbReference>